<dbReference type="RefSeq" id="WP_120779484.1">
    <property type="nucleotide sequence ID" value="NZ_JBHLUP010000002.1"/>
</dbReference>
<reference evidence="6 7" key="1">
    <citation type="journal article" date="2015" name="Int. J. Syst. Evol. Microbiol.">
        <title>Micromonospora costi sp. nov., isolated from a leaf of Costus speciosus.</title>
        <authorList>
            <person name="Thawai C."/>
        </authorList>
    </citation>
    <scope>NUCLEOTIDE SEQUENCE [LARGE SCALE GENOMIC DNA]</scope>
    <source>
        <strain evidence="6 7">CS1-12</strain>
    </source>
</reference>
<feature type="transmembrane region" description="Helical" evidence="5">
    <location>
        <begin position="584"/>
        <end position="601"/>
    </location>
</feature>
<evidence type="ECO:0000313" key="6">
    <source>
        <dbReference type="EMBL" id="RKN55296.1"/>
    </source>
</evidence>
<keyword evidence="2" id="KW-0067">ATP-binding</keyword>
<feature type="transmembrane region" description="Helical" evidence="5">
    <location>
        <begin position="357"/>
        <end position="378"/>
    </location>
</feature>
<gene>
    <name evidence="6" type="ORF">D7193_11410</name>
</gene>
<dbReference type="Proteomes" id="UP000279968">
    <property type="component" value="Unassembled WGS sequence"/>
</dbReference>
<organism evidence="6 7">
    <name type="scientific">Micromonospora costi</name>
    <dbReference type="NCBI Taxonomy" id="1530042"/>
    <lineage>
        <taxon>Bacteria</taxon>
        <taxon>Bacillati</taxon>
        <taxon>Actinomycetota</taxon>
        <taxon>Actinomycetes</taxon>
        <taxon>Micromonosporales</taxon>
        <taxon>Micromonosporaceae</taxon>
        <taxon>Micromonospora</taxon>
    </lineage>
</organism>
<dbReference type="InterPro" id="IPR013126">
    <property type="entry name" value="Hsp_70_fam"/>
</dbReference>
<feature type="transmembrane region" description="Helical" evidence="5">
    <location>
        <begin position="433"/>
        <end position="456"/>
    </location>
</feature>
<feature type="region of interest" description="Disordered" evidence="4">
    <location>
        <begin position="57"/>
        <end position="80"/>
    </location>
</feature>
<keyword evidence="5" id="KW-0812">Transmembrane</keyword>
<feature type="transmembrane region" description="Helical" evidence="5">
    <location>
        <begin position="398"/>
        <end position="421"/>
    </location>
</feature>
<evidence type="ECO:0000256" key="1">
    <source>
        <dbReference type="ARBA" id="ARBA00022741"/>
    </source>
</evidence>
<feature type="transmembrane region" description="Helical" evidence="5">
    <location>
        <begin position="534"/>
        <end position="554"/>
    </location>
</feature>
<evidence type="ECO:0000256" key="4">
    <source>
        <dbReference type="SAM" id="MobiDB-lite"/>
    </source>
</evidence>
<dbReference type="GO" id="GO:0140662">
    <property type="term" value="F:ATP-dependent protein folding chaperone"/>
    <property type="evidence" value="ECO:0007669"/>
    <property type="project" value="InterPro"/>
</dbReference>
<dbReference type="PANTHER" id="PTHR42749">
    <property type="entry name" value="CELL SHAPE-DETERMINING PROTEIN MREB"/>
    <property type="match status" value="1"/>
</dbReference>
<dbReference type="Gene3D" id="3.90.640.10">
    <property type="entry name" value="Actin, Chain A, domain 4"/>
    <property type="match status" value="1"/>
</dbReference>
<evidence type="ECO:0000256" key="2">
    <source>
        <dbReference type="ARBA" id="ARBA00022840"/>
    </source>
</evidence>
<dbReference type="AlphaFoldDB" id="A0A3B0A608"/>
<dbReference type="Gene3D" id="3.30.420.40">
    <property type="match status" value="2"/>
</dbReference>
<dbReference type="PANTHER" id="PTHR42749:SF1">
    <property type="entry name" value="CELL SHAPE-DETERMINING PROTEIN MREB"/>
    <property type="match status" value="1"/>
</dbReference>
<keyword evidence="5" id="KW-1133">Transmembrane helix</keyword>
<keyword evidence="3" id="KW-0143">Chaperone</keyword>
<keyword evidence="1" id="KW-0547">Nucleotide-binding</keyword>
<dbReference type="GO" id="GO:0005524">
    <property type="term" value="F:ATP binding"/>
    <property type="evidence" value="ECO:0007669"/>
    <property type="project" value="UniProtKB-KW"/>
</dbReference>
<sequence>MRAGEARLSIDCGTTTTKAVLAWPDGSSTPLIFDGTPCLPSVVYVSDGGEVWTGQQARQAGATEPHRLIPSPRRPADDDPTVAGTGVAALDVAAAPLRRAAAEAERTAGGPVRDVRLVVPAGWGPRRRTWMRQVAHRAGLSQPRLVEAPVAVAQHLLAVGVQLPVGSFIVVCDVGAGAEVTVLRRGPAGWEVLATLADPAAGGAAIDQALTGNLLGPAVASDGGGQATVIDSVRAAKEALGVHPAVTVPLPDRPPVIANHALLEDAARPVLQRVATLTSEAIRAAELTAADLAGIYCVGGSAHLPQLATAVAEHGGITPTIVVDPGFAAARGAADAGATSPGAAGVVEVPVPPVRRAVAIAVPGFASLALIWQCLLTAEQHNTLGVHFWVDLNWGEFTMAAVFALLASLAGGTVLGSLIAARSPTPGTRTEGGKVSVGILAAVSLGAAIAGLYAVVASQYFGQPVGRFLSWALWPITPIAVMAVAMAVVAARQWRVPHGGWSALLAAPTGSIITAAAGMVLVQYSLTAERWPDMVLWIDIAGRVGGLLLGVGVVMALVAPLVFRLILSAPLAVISAAIVSDQAAGILGVIYALAVAGWWAARLWTRIIRPATTVPAPQSQVPAGVPPGGGG</sequence>
<proteinExistence type="predicted"/>
<dbReference type="SUPFAM" id="SSF53067">
    <property type="entry name" value="Actin-like ATPase domain"/>
    <property type="match status" value="2"/>
</dbReference>
<accession>A0A3B0A608</accession>
<dbReference type="Pfam" id="PF00012">
    <property type="entry name" value="HSP70"/>
    <property type="match status" value="2"/>
</dbReference>
<protein>
    <submittedName>
        <fullName evidence="6">Hsp70 family protein</fullName>
    </submittedName>
</protein>
<dbReference type="InterPro" id="IPR043129">
    <property type="entry name" value="ATPase_NBD"/>
</dbReference>
<feature type="transmembrane region" description="Helical" evidence="5">
    <location>
        <begin position="468"/>
        <end position="491"/>
    </location>
</feature>
<feature type="transmembrane region" description="Helical" evidence="5">
    <location>
        <begin position="503"/>
        <end position="522"/>
    </location>
</feature>
<evidence type="ECO:0000256" key="3">
    <source>
        <dbReference type="ARBA" id="ARBA00023186"/>
    </source>
</evidence>
<keyword evidence="5" id="KW-0472">Membrane</keyword>
<name>A0A3B0A608_9ACTN</name>
<comment type="caution">
    <text evidence="6">The sequence shown here is derived from an EMBL/GenBank/DDBJ whole genome shotgun (WGS) entry which is preliminary data.</text>
</comment>
<evidence type="ECO:0000313" key="7">
    <source>
        <dbReference type="Proteomes" id="UP000279968"/>
    </source>
</evidence>
<evidence type="ECO:0000256" key="5">
    <source>
        <dbReference type="SAM" id="Phobius"/>
    </source>
</evidence>
<keyword evidence="7" id="KW-1185">Reference proteome</keyword>
<dbReference type="OrthoDB" id="3285153at2"/>
<dbReference type="EMBL" id="RBAN01000002">
    <property type="protein sequence ID" value="RKN55296.1"/>
    <property type="molecule type" value="Genomic_DNA"/>
</dbReference>